<accession>A0A3S0ZV17</accession>
<dbReference type="CDD" id="cd01650">
    <property type="entry name" value="RT_nLTR_like"/>
    <property type="match status" value="1"/>
</dbReference>
<comment type="caution">
    <text evidence="2">The sequence shown here is derived from an EMBL/GenBank/DDBJ whole genome shotgun (WGS) entry which is preliminary data.</text>
</comment>
<dbReference type="EMBL" id="RQTK01000700">
    <property type="protein sequence ID" value="RUS75926.1"/>
    <property type="molecule type" value="Genomic_DNA"/>
</dbReference>
<dbReference type="SUPFAM" id="SSF56672">
    <property type="entry name" value="DNA/RNA polymerases"/>
    <property type="match status" value="1"/>
</dbReference>
<organism evidence="2 3">
    <name type="scientific">Elysia chlorotica</name>
    <name type="common">Eastern emerald elysia</name>
    <name type="synonym">Sea slug</name>
    <dbReference type="NCBI Taxonomy" id="188477"/>
    <lineage>
        <taxon>Eukaryota</taxon>
        <taxon>Metazoa</taxon>
        <taxon>Spiralia</taxon>
        <taxon>Lophotrochozoa</taxon>
        <taxon>Mollusca</taxon>
        <taxon>Gastropoda</taxon>
        <taxon>Heterobranchia</taxon>
        <taxon>Euthyneura</taxon>
        <taxon>Panpulmonata</taxon>
        <taxon>Sacoglossa</taxon>
        <taxon>Placobranchoidea</taxon>
        <taxon>Plakobranchidae</taxon>
        <taxon>Elysia</taxon>
    </lineage>
</organism>
<evidence type="ECO:0000259" key="1">
    <source>
        <dbReference type="PROSITE" id="PS50878"/>
    </source>
</evidence>
<feature type="domain" description="Reverse transcriptase" evidence="1">
    <location>
        <begin position="160"/>
        <end position="430"/>
    </location>
</feature>
<dbReference type="InterPro" id="IPR043502">
    <property type="entry name" value="DNA/RNA_pol_sf"/>
</dbReference>
<gene>
    <name evidence="2" type="ORF">EGW08_016314</name>
</gene>
<name>A0A3S0ZV17_ELYCH</name>
<dbReference type="Pfam" id="PF00078">
    <property type="entry name" value="RVT_1"/>
    <property type="match status" value="1"/>
</dbReference>
<dbReference type="PROSITE" id="PS50878">
    <property type="entry name" value="RT_POL"/>
    <property type="match status" value="1"/>
</dbReference>
<dbReference type="Proteomes" id="UP000271974">
    <property type="component" value="Unassembled WGS sequence"/>
</dbReference>
<dbReference type="STRING" id="188477.A0A3S0ZV17"/>
<dbReference type="PANTHER" id="PTHR47027:SF8">
    <property type="entry name" value="RIBONUCLEASE H"/>
    <property type="match status" value="1"/>
</dbReference>
<sequence>MKKRKQRKGTPEYAALNLLIRSECRKAKEKWLQGQCSKVESSSLHGRSKTMYDTLKEIRGTTRQNNSTGCIKDKEGNMLFEQDKIKARWVEYVGDLFDDARPEKPTMPNEEGPPIMREEVEYALRGIKDGKASGLDNITIEMLKALKEFGVDELTKLCNDIYDTGHLPNDMKESVFITLPKTPSATECGNFRTISLMSHTMKLLLKIILNRIGPKINKEVGHEQFGFRPNSGTREGIMCMKMVCEKYLEKHKDIYVCFIDYAKAFDRVHHTKLIECLKGIGIDGKDKRIIRNLYWEQTSCIRIGEEVTDQTNIQRGVRQGCVMSPSLFNLYTEIIFRNINELPGMNISGQNINNIRYADDTALVAETPEQLQALLDKVNEESENCGLAMNAKKTKVMVISRKDITPKININIGNTVLEQVSTFIYLGQLISDDNRADQDIKRRIGIAKTSFNSLLNTFTSNSISMKTKLQLLKTFVWSTLLYGVIRDLYNGEVEGSRGRGRPRTKWNDNIAEWTCYSLVQCQRLAQDRCQWRAIAANLRKETAPG</sequence>
<proteinExistence type="predicted"/>
<dbReference type="AlphaFoldDB" id="A0A3S0ZV17"/>
<keyword evidence="3" id="KW-1185">Reference proteome</keyword>
<evidence type="ECO:0000313" key="3">
    <source>
        <dbReference type="Proteomes" id="UP000271974"/>
    </source>
</evidence>
<dbReference type="InterPro" id="IPR000477">
    <property type="entry name" value="RT_dom"/>
</dbReference>
<protein>
    <recommendedName>
        <fullName evidence="1">Reverse transcriptase domain-containing protein</fullName>
    </recommendedName>
</protein>
<dbReference type="OrthoDB" id="6139357at2759"/>
<dbReference type="PANTHER" id="PTHR47027">
    <property type="entry name" value="REVERSE TRANSCRIPTASE DOMAIN-CONTAINING PROTEIN"/>
    <property type="match status" value="1"/>
</dbReference>
<reference evidence="2 3" key="1">
    <citation type="submission" date="2019-01" db="EMBL/GenBank/DDBJ databases">
        <title>A draft genome assembly of the solar-powered sea slug Elysia chlorotica.</title>
        <authorList>
            <person name="Cai H."/>
            <person name="Li Q."/>
            <person name="Fang X."/>
            <person name="Li J."/>
            <person name="Curtis N.E."/>
            <person name="Altenburger A."/>
            <person name="Shibata T."/>
            <person name="Feng M."/>
            <person name="Maeda T."/>
            <person name="Schwartz J.A."/>
            <person name="Shigenobu S."/>
            <person name="Lundholm N."/>
            <person name="Nishiyama T."/>
            <person name="Yang H."/>
            <person name="Hasebe M."/>
            <person name="Li S."/>
            <person name="Pierce S.K."/>
            <person name="Wang J."/>
        </authorList>
    </citation>
    <scope>NUCLEOTIDE SEQUENCE [LARGE SCALE GENOMIC DNA]</scope>
    <source>
        <strain evidence="2">EC2010</strain>
        <tissue evidence="2">Whole organism of an adult</tissue>
    </source>
</reference>
<dbReference type="InterPro" id="IPR043128">
    <property type="entry name" value="Rev_trsase/Diguanyl_cyclase"/>
</dbReference>
<evidence type="ECO:0000313" key="2">
    <source>
        <dbReference type="EMBL" id="RUS75926.1"/>
    </source>
</evidence>
<dbReference type="Gene3D" id="3.30.70.270">
    <property type="match status" value="1"/>
</dbReference>